<accession>A0A839SKU7</accession>
<evidence type="ECO:0000259" key="1">
    <source>
        <dbReference type="Pfam" id="PF03016"/>
    </source>
</evidence>
<dbReference type="PANTHER" id="PTHR11062:SF391">
    <property type="entry name" value="PIN DOMAIN-CONTAINING PROTEIN"/>
    <property type="match status" value="1"/>
</dbReference>
<dbReference type="GO" id="GO:0016757">
    <property type="term" value="F:glycosyltransferase activity"/>
    <property type="evidence" value="ECO:0007669"/>
    <property type="project" value="InterPro"/>
</dbReference>
<proteinExistence type="predicted"/>
<name>A0A839SKU7_9SPHI</name>
<dbReference type="EMBL" id="JACHWX010000011">
    <property type="protein sequence ID" value="MBB3057087.1"/>
    <property type="molecule type" value="Genomic_DNA"/>
</dbReference>
<dbReference type="PANTHER" id="PTHR11062">
    <property type="entry name" value="EXOSTOSIN HEPARAN SULFATE GLYCOSYLTRANSFERASE -RELATED"/>
    <property type="match status" value="1"/>
</dbReference>
<protein>
    <recommendedName>
        <fullName evidence="1">Exostosin GT47 domain-containing protein</fullName>
    </recommendedName>
</protein>
<sequence length="303" mass="35201">MKIFILDPPSVFQPKTQSFQYPGHNKDYGIEQDFHIWLKKQKNLVTNNPTEADWHYLPVYWTRWHINHGFAEHGEGLEELQAGVDKIVIDDSRTFTITQFDGGILINGGKMTLFTAARTINEGIDIPILCSTHRKPPINPKKRYLASFNGSFTTHPIRVEMEQRFKTNPGVLIQGGLPTRFYKRWLWAKNFNLNTMASYVALCPRGTSCSSFRFFEAMQLGTAPCLVGDVDVRPFKKFIPWDEFSYYAATVDDLEKLLKNLDKKDAIKKGKKAYRYWKNELYYQKWCKYVIKELEEMGSKSNA</sequence>
<dbReference type="Proteomes" id="UP000539265">
    <property type="component" value="Unassembled WGS sequence"/>
</dbReference>
<reference evidence="2" key="1">
    <citation type="submission" date="2020-08" db="EMBL/GenBank/DDBJ databases">
        <title>Genomic Encyclopedia of Type Strains, Phase III (KMG-III): the genomes of soil and plant-associated and newly described type strains.</title>
        <authorList>
            <person name="Whitman W."/>
        </authorList>
    </citation>
    <scope>NUCLEOTIDE SEQUENCE [LARGE SCALE GENOMIC DNA]</scope>
    <source>
        <strain evidence="2">CECT 8628</strain>
    </source>
</reference>
<gene>
    <name evidence="2" type="ORF">FHS11_003515</name>
</gene>
<dbReference type="AlphaFoldDB" id="A0A839SKU7"/>
<dbReference type="OrthoDB" id="1416011at2"/>
<comment type="caution">
    <text evidence="2">The sequence shown here is derived from an EMBL/GenBank/DDBJ whole genome shotgun (WGS) entry which is preliminary data.</text>
</comment>
<organism evidence="2 3">
    <name type="scientific">Mucilaginibacter gotjawali</name>
    <dbReference type="NCBI Taxonomy" id="1550579"/>
    <lineage>
        <taxon>Bacteria</taxon>
        <taxon>Pseudomonadati</taxon>
        <taxon>Bacteroidota</taxon>
        <taxon>Sphingobacteriia</taxon>
        <taxon>Sphingobacteriales</taxon>
        <taxon>Sphingobacteriaceae</taxon>
        <taxon>Mucilaginibacter</taxon>
    </lineage>
</organism>
<dbReference type="Pfam" id="PF03016">
    <property type="entry name" value="Exostosin_GT47"/>
    <property type="match status" value="1"/>
</dbReference>
<evidence type="ECO:0000313" key="3">
    <source>
        <dbReference type="Proteomes" id="UP000539265"/>
    </source>
</evidence>
<dbReference type="RefSeq" id="WP_096355590.1">
    <property type="nucleotide sequence ID" value="NZ_AP017313.1"/>
</dbReference>
<keyword evidence="3" id="KW-1185">Reference proteome</keyword>
<dbReference type="InterPro" id="IPR040911">
    <property type="entry name" value="Exostosin_GT47"/>
</dbReference>
<feature type="domain" description="Exostosin GT47" evidence="1">
    <location>
        <begin position="124"/>
        <end position="252"/>
    </location>
</feature>
<dbReference type="InterPro" id="IPR004263">
    <property type="entry name" value="Exostosin"/>
</dbReference>
<evidence type="ECO:0000313" key="2">
    <source>
        <dbReference type="EMBL" id="MBB3057087.1"/>
    </source>
</evidence>